<dbReference type="OrthoDB" id="649093at2"/>
<feature type="domain" description="TonB C-terminal" evidence="2">
    <location>
        <begin position="249"/>
        <end position="311"/>
    </location>
</feature>
<dbReference type="Pfam" id="PF03544">
    <property type="entry name" value="TonB_C"/>
    <property type="match status" value="1"/>
</dbReference>
<accession>A0A1G8IX02</accession>
<dbReference type="SUPFAM" id="SSF74653">
    <property type="entry name" value="TolA/TonB C-terminal domain"/>
    <property type="match status" value="1"/>
</dbReference>
<evidence type="ECO:0000259" key="2">
    <source>
        <dbReference type="Pfam" id="PF03544"/>
    </source>
</evidence>
<dbReference type="AlphaFoldDB" id="A0A1G8IX02"/>
<dbReference type="Gene3D" id="3.30.1150.10">
    <property type="match status" value="1"/>
</dbReference>
<gene>
    <name evidence="3" type="ORF">SAMN04488062_12915</name>
</gene>
<reference evidence="4" key="1">
    <citation type="submission" date="2016-10" db="EMBL/GenBank/DDBJ databases">
        <authorList>
            <person name="Varghese N."/>
            <person name="Submissions S."/>
        </authorList>
    </citation>
    <scope>NUCLEOTIDE SEQUENCE [LARGE SCALE GENOMIC DNA]</scope>
    <source>
        <strain evidence="4">CGMCC 1.2747</strain>
    </source>
</reference>
<proteinExistence type="predicted"/>
<feature type="chain" id="PRO_5011495312" evidence="1">
    <location>
        <begin position="24"/>
        <end position="317"/>
    </location>
</feature>
<feature type="signal peptide" evidence="1">
    <location>
        <begin position="1"/>
        <end position="23"/>
    </location>
</feature>
<sequence length="317" mass="36977">MNNLYFMKSLLLSILFIPIALLAQHNTEKKIYLDSLWNETKEGNHKYYRIINSDDTANELYHIKDYYESGVLQMEGNSKTEDGYGKEGEFVFYYKNGNKKNKTNYYKSRLLGKDEKWYESGLKKSEGDYFESKDGFSSTYKTKNFWNPEEKQIVSNGNGYYEDNTEDGFDSGEIKNGLKEGIWTGTYNKKLHYTEEYNKGEIISGVSKDEHNKEYKYTMLEVRPEPIKGIKDFYKHIGKNFRIPRAYESMKGKIITIFVIEKDGEIVELKNIKSVFEILDQEAIRVISSYGKWKPGLQRGQNVKVLYSIPISLSGIK</sequence>
<evidence type="ECO:0000313" key="3">
    <source>
        <dbReference type="EMBL" id="SDI22970.1"/>
    </source>
</evidence>
<dbReference type="GO" id="GO:0055085">
    <property type="term" value="P:transmembrane transport"/>
    <property type="evidence" value="ECO:0007669"/>
    <property type="project" value="InterPro"/>
</dbReference>
<keyword evidence="1" id="KW-0732">Signal</keyword>
<keyword evidence="4" id="KW-1185">Reference proteome</keyword>
<name>A0A1G8IX02_9FLAO</name>
<dbReference type="InterPro" id="IPR037682">
    <property type="entry name" value="TonB_C"/>
</dbReference>
<organism evidence="3 4">
    <name type="scientific">Flavobacterium omnivorum</name>
    <dbReference type="NCBI Taxonomy" id="178355"/>
    <lineage>
        <taxon>Bacteria</taxon>
        <taxon>Pseudomonadati</taxon>
        <taxon>Bacteroidota</taxon>
        <taxon>Flavobacteriia</taxon>
        <taxon>Flavobacteriales</taxon>
        <taxon>Flavobacteriaceae</taxon>
        <taxon>Flavobacterium</taxon>
    </lineage>
</organism>
<dbReference type="STRING" id="178355.SAMN04488062_12915"/>
<protein>
    <submittedName>
        <fullName evidence="3">TonB protein C-terminal</fullName>
    </submittedName>
</protein>
<evidence type="ECO:0000313" key="4">
    <source>
        <dbReference type="Proteomes" id="UP000199274"/>
    </source>
</evidence>
<dbReference type="Proteomes" id="UP000199274">
    <property type="component" value="Unassembled WGS sequence"/>
</dbReference>
<dbReference type="EMBL" id="FNDB01000029">
    <property type="protein sequence ID" value="SDI22970.1"/>
    <property type="molecule type" value="Genomic_DNA"/>
</dbReference>
<evidence type="ECO:0000256" key="1">
    <source>
        <dbReference type="SAM" id="SignalP"/>
    </source>
</evidence>